<feature type="transmembrane region" description="Helical" evidence="2">
    <location>
        <begin position="35"/>
        <end position="58"/>
    </location>
</feature>
<evidence type="ECO:0000256" key="2">
    <source>
        <dbReference type="SAM" id="Phobius"/>
    </source>
</evidence>
<feature type="domain" description="Polysaccharide biosynthesis protein CapD-like" evidence="3">
    <location>
        <begin position="278"/>
        <end position="561"/>
    </location>
</feature>
<gene>
    <name evidence="4" type="ORF">JCM9157_3055</name>
</gene>
<dbReference type="AlphaFoldDB" id="W4QUW7"/>
<dbReference type="SUPFAM" id="SSF51735">
    <property type="entry name" value="NAD(P)-binding Rossmann-fold domains"/>
    <property type="match status" value="2"/>
</dbReference>
<keyword evidence="2" id="KW-0472">Membrane</keyword>
<dbReference type="Pfam" id="PF02719">
    <property type="entry name" value="Polysacc_synt_2"/>
    <property type="match status" value="1"/>
</dbReference>
<proteinExistence type="inferred from homology"/>
<name>W4QUW7_HALA3</name>
<keyword evidence="2" id="KW-1133">Transmembrane helix</keyword>
<sequence length="610" mass="68199">MAYHQRVSLLLFIDSLFILTTIFLSNLVVYDRHVVLSSTLVITAVTLLICHHVFSFHFKLYKKAWEYASVGELIIILKIVTFSIILAAVIQQVAVGAVYLRLLAVTWLLHMFFIGGSRFWWRVVRDTYITKNDNKKRTLIVGAGAAGTMVARQLQNSNEAELIVVAFIDDNQRKHHLDILGIPVVGGIENIKQAVETLSVDLIIIAIPSLNKSELNEIFNECAKTKARTQILPMLEDLVTGKVSVKQFRDVEVEDLLGREPVDLDFEGIAEKITNKVVLVTGAGGSIGSEICRQIAQFNPAKLVLLGHGENSIYSIEMELRENFRQSEIQFVTEIADIQDLQKMTRIMGTHLPHVVYHAAAHKHVPLMERNPEEAVKNNMIGTMNVAQAADQHHVGTFVMISSDKAVNPTSVMGATKRLAEMIIQDMDQHSQTKFIAVRFGNVLGSRGSVIPLFTKQIQKGGPVTVTHPDMVRYFMTIPEASRLVIQAGSLARGGETFVLDMGEPVKIVDLARNLIKLSGNSEEEIGIRFSGMRPGEKLFEELLNENEVHDKQIYPKIYIGKTSYIFKQEIEEIILTYSLLDKETLASKLVNLANQKVLEKEKEALPIPG</sequence>
<feature type="transmembrane region" description="Helical" evidence="2">
    <location>
        <begin position="70"/>
        <end position="90"/>
    </location>
</feature>
<dbReference type="STRING" id="1236973.JCM9157_3055"/>
<evidence type="ECO:0000313" key="4">
    <source>
        <dbReference type="EMBL" id="GAE35915.1"/>
    </source>
</evidence>
<dbReference type="Gene3D" id="3.40.50.720">
    <property type="entry name" value="NAD(P)-binding Rossmann-like Domain"/>
    <property type="match status" value="2"/>
</dbReference>
<evidence type="ECO:0000259" key="3">
    <source>
        <dbReference type="Pfam" id="PF02719"/>
    </source>
</evidence>
<feature type="transmembrane region" description="Helical" evidence="2">
    <location>
        <begin position="7"/>
        <end position="29"/>
    </location>
</feature>
<dbReference type="InterPro" id="IPR003869">
    <property type="entry name" value="Polysac_CapD-like"/>
</dbReference>
<dbReference type="RefSeq" id="WP_035665555.1">
    <property type="nucleotide sequence ID" value="NZ_BAUV01000025.1"/>
</dbReference>
<dbReference type="Proteomes" id="UP000018896">
    <property type="component" value="Unassembled WGS sequence"/>
</dbReference>
<evidence type="ECO:0000313" key="5">
    <source>
        <dbReference type="Proteomes" id="UP000018896"/>
    </source>
</evidence>
<comment type="caution">
    <text evidence="4">The sequence shown here is derived from an EMBL/GenBank/DDBJ whole genome shotgun (WGS) entry which is preliminary data.</text>
</comment>
<keyword evidence="2" id="KW-0812">Transmembrane</keyword>
<dbReference type="InterPro" id="IPR036291">
    <property type="entry name" value="NAD(P)-bd_dom_sf"/>
</dbReference>
<dbReference type="PANTHER" id="PTHR43318:SF1">
    <property type="entry name" value="POLYSACCHARIDE BIOSYNTHESIS PROTEIN EPSC-RELATED"/>
    <property type="match status" value="1"/>
</dbReference>
<dbReference type="PANTHER" id="PTHR43318">
    <property type="entry name" value="UDP-N-ACETYLGLUCOSAMINE 4,6-DEHYDRATASE"/>
    <property type="match status" value="1"/>
</dbReference>
<keyword evidence="5" id="KW-1185">Reference proteome</keyword>
<organism evidence="4 5">
    <name type="scientific">Halalkalibacter akibai (strain ATCC 43226 / DSM 21942 / CIP 109018 / JCM 9157 / 1139)</name>
    <name type="common">Bacillus akibai</name>
    <dbReference type="NCBI Taxonomy" id="1236973"/>
    <lineage>
        <taxon>Bacteria</taxon>
        <taxon>Bacillati</taxon>
        <taxon>Bacillota</taxon>
        <taxon>Bacilli</taxon>
        <taxon>Bacillales</taxon>
        <taxon>Bacillaceae</taxon>
        <taxon>Halalkalibacter</taxon>
    </lineage>
</organism>
<protein>
    <submittedName>
        <fullName evidence="4">UDP-N-acetylglucosamine 4,6-dehydratase</fullName>
    </submittedName>
</protein>
<feature type="transmembrane region" description="Helical" evidence="2">
    <location>
        <begin position="102"/>
        <end position="121"/>
    </location>
</feature>
<accession>W4QUW7</accession>
<dbReference type="InterPro" id="IPR051203">
    <property type="entry name" value="Polysaccharide_Synthase-Rel"/>
</dbReference>
<evidence type="ECO:0000256" key="1">
    <source>
        <dbReference type="ARBA" id="ARBA00007430"/>
    </source>
</evidence>
<comment type="similarity">
    <text evidence="1">Belongs to the polysaccharide synthase family.</text>
</comment>
<dbReference type="CDD" id="cd05237">
    <property type="entry name" value="UDP_invert_4-6DH_SDR_e"/>
    <property type="match status" value="1"/>
</dbReference>
<dbReference type="eggNOG" id="COG1086">
    <property type="taxonomic scope" value="Bacteria"/>
</dbReference>
<dbReference type="OrthoDB" id="9803111at2"/>
<dbReference type="Pfam" id="PF13727">
    <property type="entry name" value="CoA_binding_3"/>
    <property type="match status" value="1"/>
</dbReference>
<reference evidence="4 5" key="1">
    <citation type="journal article" date="2014" name="Genome Announc.">
        <title>Draft Genome Sequences of Three Alkaliphilic Bacillus Strains, Bacillus wakoensis JCM 9140T, Bacillus akibai JCM 9157T, and Bacillus hemicellulosilyticus JCM 9152T.</title>
        <authorList>
            <person name="Yuki M."/>
            <person name="Oshima K."/>
            <person name="Suda W."/>
            <person name="Oshida Y."/>
            <person name="Kitamura K."/>
            <person name="Iida T."/>
            <person name="Hattori M."/>
            <person name="Ohkuma M."/>
        </authorList>
    </citation>
    <scope>NUCLEOTIDE SEQUENCE [LARGE SCALE GENOMIC DNA]</scope>
    <source>
        <strain evidence="4 5">JCM 9157</strain>
    </source>
</reference>
<dbReference type="EMBL" id="BAUV01000025">
    <property type="protein sequence ID" value="GAE35915.1"/>
    <property type="molecule type" value="Genomic_DNA"/>
</dbReference>